<gene>
    <name evidence="7 8" type="primary">mltG</name>
    <name evidence="8" type="ORF">RM706_09420</name>
</gene>
<comment type="subcellular location">
    <subcellularLocation>
        <location evidence="7">Cell membrane</location>
        <topology evidence="7">Single-pass membrane protein</topology>
    </subcellularLocation>
</comment>
<feature type="transmembrane region" description="Helical" evidence="7">
    <location>
        <begin position="7"/>
        <end position="27"/>
    </location>
</feature>
<evidence type="ECO:0000256" key="4">
    <source>
        <dbReference type="ARBA" id="ARBA00023136"/>
    </source>
</evidence>
<keyword evidence="4 7" id="KW-0472">Membrane</keyword>
<evidence type="ECO:0000256" key="7">
    <source>
        <dbReference type="HAMAP-Rule" id="MF_02065"/>
    </source>
</evidence>
<keyword evidence="3 7" id="KW-1133">Transmembrane helix</keyword>
<evidence type="ECO:0000256" key="1">
    <source>
        <dbReference type="ARBA" id="ARBA00022475"/>
    </source>
</evidence>
<reference evidence="8 9" key="1">
    <citation type="submission" date="2023-09" db="EMBL/GenBank/DDBJ databases">
        <authorList>
            <person name="Rey-Velasco X."/>
        </authorList>
    </citation>
    <scope>NUCLEOTIDE SEQUENCE [LARGE SCALE GENOMIC DNA]</scope>
    <source>
        <strain evidence="8 9">F388</strain>
    </source>
</reference>
<evidence type="ECO:0000256" key="3">
    <source>
        <dbReference type="ARBA" id="ARBA00022989"/>
    </source>
</evidence>
<sequence length="348" mass="39534">MKNITKVLWATAIVGLIICGFVAYNIYTAIFSPNTTFENEKAYILISSDANLSQVSHQLEPLLSDLSSFEAVAERKGYASNIKGGKYAITKGMNNNDIVNTLRSQNLPVKVSFNNQESLPSLAGRISQQIEADSLSLLKALNDKGFLSKNSFNDDTKLSMYLPNTYEFFWNTDAKKFRERMKNEYDRFWNEERIAKAQAINLSPIEVISLAAIVQKETVKADERQRVAGVYLNRIRNGILLQADPTVIYAIKKETGNYDTIIKRVLYRDLEIDSPYNTYKRAGIPPGPITMPDISSIDAVLNAEKHDYLFFVADVSNFGYHMFAKTLGQHNRNKAQYVRWLNQQNIIR</sequence>
<dbReference type="EC" id="4.2.2.29" evidence="7"/>
<comment type="caution">
    <text evidence="8">The sequence shown here is derived from an EMBL/GenBank/DDBJ whole genome shotgun (WGS) entry which is preliminary data.</text>
</comment>
<comment type="similarity">
    <text evidence="7">Belongs to the transglycosylase MltG family.</text>
</comment>
<name>A0ABU3AAQ6_9FLAO</name>
<keyword evidence="2 7" id="KW-0812">Transmembrane</keyword>
<dbReference type="PANTHER" id="PTHR30518:SF2">
    <property type="entry name" value="ENDOLYTIC MUREIN TRANSGLYCOSYLASE"/>
    <property type="match status" value="1"/>
</dbReference>
<dbReference type="Proteomes" id="UP001255246">
    <property type="component" value="Unassembled WGS sequence"/>
</dbReference>
<organism evidence="8 9">
    <name type="scientific">Croceitalea rosinachiae</name>
    <dbReference type="NCBI Taxonomy" id="3075596"/>
    <lineage>
        <taxon>Bacteria</taxon>
        <taxon>Pseudomonadati</taxon>
        <taxon>Bacteroidota</taxon>
        <taxon>Flavobacteriia</taxon>
        <taxon>Flavobacteriales</taxon>
        <taxon>Flavobacteriaceae</taxon>
        <taxon>Croceitalea</taxon>
    </lineage>
</organism>
<dbReference type="Pfam" id="PF02618">
    <property type="entry name" value="YceG"/>
    <property type="match status" value="1"/>
</dbReference>
<dbReference type="HAMAP" id="MF_02065">
    <property type="entry name" value="MltG"/>
    <property type="match status" value="1"/>
</dbReference>
<dbReference type="InterPro" id="IPR003770">
    <property type="entry name" value="MLTG-like"/>
</dbReference>
<evidence type="ECO:0000256" key="5">
    <source>
        <dbReference type="ARBA" id="ARBA00023239"/>
    </source>
</evidence>
<evidence type="ECO:0000313" key="8">
    <source>
        <dbReference type="EMBL" id="MDT0607249.1"/>
    </source>
</evidence>
<accession>A0ABU3AAQ6</accession>
<dbReference type="Gene3D" id="3.30.160.60">
    <property type="entry name" value="Classic Zinc Finger"/>
    <property type="match status" value="1"/>
</dbReference>
<keyword evidence="9" id="KW-1185">Reference proteome</keyword>
<evidence type="ECO:0000313" key="9">
    <source>
        <dbReference type="Proteomes" id="UP001255246"/>
    </source>
</evidence>
<proteinExistence type="inferred from homology"/>
<comment type="function">
    <text evidence="7">Functions as a peptidoglycan terminase that cleaves nascent peptidoglycan strands endolytically to terminate their elongation.</text>
</comment>
<dbReference type="PANTHER" id="PTHR30518">
    <property type="entry name" value="ENDOLYTIC MUREIN TRANSGLYCOSYLASE"/>
    <property type="match status" value="1"/>
</dbReference>
<feature type="site" description="Important for catalytic activity" evidence="7">
    <location>
        <position position="217"/>
    </location>
</feature>
<keyword evidence="1 7" id="KW-1003">Cell membrane</keyword>
<dbReference type="EMBL" id="JAVRHR010000002">
    <property type="protein sequence ID" value="MDT0607249.1"/>
    <property type="molecule type" value="Genomic_DNA"/>
</dbReference>
<dbReference type="Gene3D" id="3.30.1490.480">
    <property type="entry name" value="Endolytic murein transglycosylase"/>
    <property type="match status" value="1"/>
</dbReference>
<dbReference type="NCBIfam" id="TIGR00247">
    <property type="entry name" value="endolytic transglycosylase MltG"/>
    <property type="match status" value="1"/>
</dbReference>
<evidence type="ECO:0000256" key="2">
    <source>
        <dbReference type="ARBA" id="ARBA00022692"/>
    </source>
</evidence>
<dbReference type="CDD" id="cd08010">
    <property type="entry name" value="MltG_like"/>
    <property type="match status" value="1"/>
</dbReference>
<evidence type="ECO:0000256" key="6">
    <source>
        <dbReference type="ARBA" id="ARBA00023316"/>
    </source>
</evidence>
<comment type="catalytic activity">
    <reaction evidence="7">
        <text>a peptidoglycan chain = a peptidoglycan chain with N-acetyl-1,6-anhydromuramyl-[peptide] at the reducing end + a peptidoglycan chain with N-acetylglucosamine at the non-reducing end.</text>
        <dbReference type="EC" id="4.2.2.29"/>
    </reaction>
</comment>
<keyword evidence="5 7" id="KW-0456">Lyase</keyword>
<keyword evidence="6 7" id="KW-0961">Cell wall biogenesis/degradation</keyword>
<dbReference type="RefSeq" id="WP_311350808.1">
    <property type="nucleotide sequence ID" value="NZ_JAVRHR010000002.1"/>
</dbReference>
<protein>
    <recommendedName>
        <fullName evidence="7">Endolytic murein transglycosylase</fullName>
        <ecNumber evidence="7">4.2.2.29</ecNumber>
    </recommendedName>
    <alternativeName>
        <fullName evidence="7">Peptidoglycan lytic transglycosylase</fullName>
    </alternativeName>
    <alternativeName>
        <fullName evidence="7">Peptidoglycan polymerization terminase</fullName>
    </alternativeName>
</protein>